<protein>
    <recommendedName>
        <fullName evidence="3">K+ potassium transporter integral membrane domain-containing protein</fullName>
    </recommendedName>
</protein>
<evidence type="ECO:0000259" key="3">
    <source>
        <dbReference type="Pfam" id="PF02705"/>
    </source>
</evidence>
<feature type="transmembrane region" description="Helical" evidence="2">
    <location>
        <begin position="201"/>
        <end position="222"/>
    </location>
</feature>
<dbReference type="GO" id="GO:0015079">
    <property type="term" value="F:potassium ion transmembrane transporter activity"/>
    <property type="evidence" value="ECO:0007669"/>
    <property type="project" value="InterPro"/>
</dbReference>
<dbReference type="PANTHER" id="PTHR30540:SF83">
    <property type="entry name" value="K+ POTASSIUM TRANSPORTER"/>
    <property type="match status" value="1"/>
</dbReference>
<dbReference type="Pfam" id="PF02705">
    <property type="entry name" value="K_trans"/>
    <property type="match status" value="1"/>
</dbReference>
<evidence type="ECO:0000313" key="4">
    <source>
        <dbReference type="EMBL" id="WOL10357.1"/>
    </source>
</evidence>
<feature type="transmembrane region" description="Helical" evidence="2">
    <location>
        <begin position="133"/>
        <end position="154"/>
    </location>
</feature>
<evidence type="ECO:0000256" key="2">
    <source>
        <dbReference type="SAM" id="Phobius"/>
    </source>
</evidence>
<gene>
    <name evidence="4" type="ORF">Cni_G19112</name>
</gene>
<dbReference type="GO" id="GO:0016020">
    <property type="term" value="C:membrane"/>
    <property type="evidence" value="ECO:0007669"/>
    <property type="project" value="InterPro"/>
</dbReference>
<feature type="transmembrane region" description="Helical" evidence="2">
    <location>
        <begin position="252"/>
        <end position="270"/>
    </location>
</feature>
<name>A0AAQ3KMI7_9LILI</name>
<accession>A0AAQ3KMI7</accession>
<keyword evidence="2" id="KW-0812">Transmembrane</keyword>
<keyword evidence="2" id="KW-1133">Transmembrane helix</keyword>
<dbReference type="InterPro" id="IPR053951">
    <property type="entry name" value="K_trans_N"/>
</dbReference>
<feature type="domain" description="K+ potassium transporter integral membrane" evidence="3">
    <location>
        <begin position="118"/>
        <end position="408"/>
    </location>
</feature>
<evidence type="ECO:0000313" key="5">
    <source>
        <dbReference type="Proteomes" id="UP001327560"/>
    </source>
</evidence>
<feature type="transmembrane region" description="Helical" evidence="2">
    <location>
        <begin position="174"/>
        <end position="194"/>
    </location>
</feature>
<keyword evidence="2" id="KW-0472">Membrane</keyword>
<proteinExistence type="inferred from homology"/>
<dbReference type="PANTHER" id="PTHR30540">
    <property type="entry name" value="OSMOTIC STRESS POTASSIUM TRANSPORTER"/>
    <property type="match status" value="1"/>
</dbReference>
<dbReference type="EMBL" id="CP136895">
    <property type="protein sequence ID" value="WOL10357.1"/>
    <property type="molecule type" value="Genomic_DNA"/>
</dbReference>
<dbReference type="AlphaFoldDB" id="A0AAQ3KMI7"/>
<organism evidence="4 5">
    <name type="scientific">Canna indica</name>
    <name type="common">Indian-shot</name>
    <dbReference type="NCBI Taxonomy" id="4628"/>
    <lineage>
        <taxon>Eukaryota</taxon>
        <taxon>Viridiplantae</taxon>
        <taxon>Streptophyta</taxon>
        <taxon>Embryophyta</taxon>
        <taxon>Tracheophyta</taxon>
        <taxon>Spermatophyta</taxon>
        <taxon>Magnoliopsida</taxon>
        <taxon>Liliopsida</taxon>
        <taxon>Zingiberales</taxon>
        <taxon>Cannaceae</taxon>
        <taxon>Canna</taxon>
    </lineage>
</organism>
<dbReference type="Proteomes" id="UP001327560">
    <property type="component" value="Chromosome 6"/>
</dbReference>
<feature type="transmembrane region" description="Helical" evidence="2">
    <location>
        <begin position="282"/>
        <end position="302"/>
    </location>
</feature>
<feature type="transmembrane region" description="Helical" evidence="2">
    <location>
        <begin position="322"/>
        <end position="350"/>
    </location>
</feature>
<reference evidence="4 5" key="1">
    <citation type="submission" date="2023-10" db="EMBL/GenBank/DDBJ databases">
        <title>Chromosome-scale genome assembly provides insights into flower coloration mechanisms of Canna indica.</title>
        <authorList>
            <person name="Li C."/>
        </authorList>
    </citation>
    <scope>NUCLEOTIDE SEQUENCE [LARGE SCALE GENOMIC DNA]</scope>
    <source>
        <tissue evidence="4">Flower</tissue>
    </source>
</reference>
<keyword evidence="5" id="KW-1185">Reference proteome</keyword>
<evidence type="ECO:0000256" key="1">
    <source>
        <dbReference type="ARBA" id="ARBA00008440"/>
    </source>
</evidence>
<dbReference type="InterPro" id="IPR003855">
    <property type="entry name" value="K+_transporter"/>
</dbReference>
<comment type="similarity">
    <text evidence="1">Belongs to the HAK/KUP transporter (TC 2.A.72.3) family.</text>
</comment>
<sequence length="408" mass="45465">MSTFRCQNPSSAEKPTRPVDTLQMGSLSFKIKKQFLPLRLLPYSQARCDFCFRFWWESIHGDGVIRTAGKIPPGLWIRRLVPLPMTTGHAKLSLLPNQQAADEELSTYYRTGYIRHTAIYSPLKKFLEKHKRLHTCLLLVVLFGACMVIGDGVLTPAISVLSSISGLQVRAKELVDGEVLIISCIVLVGLFALQHKGTQRVAFFFAPVVIIWLSCIAVIGLYNTIYWNPGIFRALSPHYIIKFFQHTGRDGWISLGGILLSVTGTEAMFADLGHFNDASIRVAFVGVVYPCLILQYMGQAAFLSKNISEISNSFFESIPQLVFWPVFVISTLAAIVASQSVISATFSIVMQCHSLGCFPRVKIVHTSKWIHGQIYIPEINWILMVLCLAVTLGFRDTTIIANAYGKSV</sequence>